<feature type="region of interest" description="Disordered" evidence="4">
    <location>
        <begin position="32"/>
        <end position="64"/>
    </location>
</feature>
<feature type="compositionally biased region" description="Acidic residues" evidence="4">
    <location>
        <begin position="48"/>
        <end position="64"/>
    </location>
</feature>
<evidence type="ECO:0000256" key="3">
    <source>
        <dbReference type="ARBA" id="ARBA00022729"/>
    </source>
</evidence>
<feature type="chain" id="PRO_5039589787" description="Cna protein B-type domain protein" evidence="6">
    <location>
        <begin position="22"/>
        <end position="942"/>
    </location>
</feature>
<feature type="signal peptide" evidence="6">
    <location>
        <begin position="1"/>
        <end position="21"/>
    </location>
</feature>
<evidence type="ECO:0000259" key="7">
    <source>
        <dbReference type="Pfam" id="PF17802"/>
    </source>
</evidence>
<evidence type="ECO:0008006" key="11">
    <source>
        <dbReference type="Google" id="ProtNLM"/>
    </source>
</evidence>
<reference evidence="9" key="2">
    <citation type="submission" date="2021-04" db="EMBL/GenBank/DDBJ databases">
        <authorList>
            <person name="Gilroy R."/>
        </authorList>
    </citation>
    <scope>NUCLEOTIDE SEQUENCE</scope>
    <source>
        <strain evidence="9">ChiGjej1B1-1692</strain>
    </source>
</reference>
<keyword evidence="5" id="KW-1133">Transmembrane helix</keyword>
<keyword evidence="3 6" id="KW-0732">Signal</keyword>
<dbReference type="InterPro" id="IPR013783">
    <property type="entry name" value="Ig-like_fold"/>
</dbReference>
<evidence type="ECO:0000313" key="10">
    <source>
        <dbReference type="Proteomes" id="UP000823894"/>
    </source>
</evidence>
<name>A0A9D2NYN1_9FIRM</name>
<proteinExistence type="inferred from homology"/>
<evidence type="ECO:0000256" key="1">
    <source>
        <dbReference type="ARBA" id="ARBA00007257"/>
    </source>
</evidence>
<evidence type="ECO:0000256" key="5">
    <source>
        <dbReference type="SAM" id="Phobius"/>
    </source>
</evidence>
<sequence>MKRFFVIFALCCMLVNMLPNAFLSAVPVRAEESGGSGETEGHAYPAEDPGEAEENADPLPGPDDEAEEAVAVLTAVNVNAAETVHLTVGEKVYYGTYSTNRFSVDGKPAYCLEPLKATPESGSYEAEMLETGDLRKGLYYAYGGPGHSAYVEKFGYLGSGEGYDENREYCMSHCILSYLYSGSPDAFTGLTDSEAQVLMAHIGQMLSMPDPPEAFCAFVFGTGSGQAMGGSGKDRTGMLELYKESDRTDWTEGNPCYSLKGAVFGVYSPGAQAPLYEITTDENGYGRIEELPIGTYEIAEIKSPEGFALDKARYTVTVGEGEVCRYRCVDQAQNHPLETVLVKTDGETGEQSAQGSGSLAGAEFEVEWYAGYYESDPAADGITARKSWILRTDDKGRLLLSDEVKVSGDEFFRNSSGEITLPLGTAVIRETKAPEGYLLNDEVLVRQITPSGDGATDTLYQTPEVPEQVIRGDLQIVKFLGSEDDEEDQKTPLEGIVFTVTSKTTGEKIRITTDENGYASTARGDGERGGLVFDTYVVSETETPEGLEPVGDFEITISEEGSTLYYILENREILSPVRLIKTDAETGRTVPLAGAGFRLLDAEKEPIIMEVRYPSGEACEIFYTDESGSLVLPEKLPPGTYYFQEAEAPYGYLLEEGLLEFTITEGHDWEEPFTVVFPDRPAKGRICIEKTDAETGEPLAGTVFEIRAGEDITAPDGTILLGAGETAGTLTTGEDGRAQSDELFLGKYEITETAQTPGYVRSTDVYEAELVYKDQTTPVVTETVKISNAPTVLVIDKKESSSEKRLEGAEFTVRTKDGAAEEFCETYTTDENGRIEIRGLLPGEYYVQETKAPEGYLADVRVFSVTVDETGRIDGEERAVITVENMKKPETAVMSGDDTGIFRMTALLAACSPLLVITALAKRRGRKALSVPDCRAGERLPR</sequence>
<dbReference type="Pfam" id="PF17802">
    <property type="entry name" value="SpaA"/>
    <property type="match status" value="6"/>
</dbReference>
<dbReference type="AlphaFoldDB" id="A0A9D2NYN1"/>
<keyword evidence="5" id="KW-0472">Membrane</keyword>
<comment type="caution">
    <text evidence="9">The sequence shown here is derived from an EMBL/GenBank/DDBJ whole genome shotgun (WGS) entry which is preliminary data.</text>
</comment>
<feature type="domain" description="SpaA-like prealbumin fold" evidence="7">
    <location>
        <begin position="577"/>
        <end position="666"/>
    </location>
</feature>
<dbReference type="Gene3D" id="2.60.40.10">
    <property type="entry name" value="Immunoglobulins"/>
    <property type="match status" value="6"/>
</dbReference>
<feature type="transmembrane region" description="Helical" evidence="5">
    <location>
        <begin position="901"/>
        <end position="921"/>
    </location>
</feature>
<feature type="domain" description="SpaA-like prealbumin fold" evidence="7">
    <location>
        <begin position="685"/>
        <end position="778"/>
    </location>
</feature>
<feature type="domain" description="SpaA-like prealbumin fold" evidence="7">
    <location>
        <begin position="486"/>
        <end position="567"/>
    </location>
</feature>
<feature type="domain" description="SpaA-like prealbumin fold" evidence="7">
    <location>
        <begin position="258"/>
        <end position="322"/>
    </location>
</feature>
<feature type="domain" description="SpaA-like prealbumin fold" evidence="7">
    <location>
        <begin position="354"/>
        <end position="448"/>
    </location>
</feature>
<dbReference type="InterPro" id="IPR046751">
    <property type="entry name" value="TED_2"/>
</dbReference>
<dbReference type="SUPFAM" id="SSF49478">
    <property type="entry name" value="Cna protein B-type domain"/>
    <property type="match status" value="1"/>
</dbReference>
<dbReference type="PANTHER" id="PTHR36108">
    <property type="entry name" value="COLOSSIN-B-RELATED"/>
    <property type="match status" value="1"/>
</dbReference>
<evidence type="ECO:0000259" key="8">
    <source>
        <dbReference type="Pfam" id="PF20610"/>
    </source>
</evidence>
<evidence type="ECO:0000256" key="4">
    <source>
        <dbReference type="SAM" id="MobiDB-lite"/>
    </source>
</evidence>
<dbReference type="PANTHER" id="PTHR36108:SF13">
    <property type="entry name" value="COLOSSIN-B-RELATED"/>
    <property type="match status" value="1"/>
</dbReference>
<evidence type="ECO:0000256" key="6">
    <source>
        <dbReference type="SAM" id="SignalP"/>
    </source>
</evidence>
<feature type="domain" description="SpaA-like prealbumin fold" evidence="7">
    <location>
        <begin position="794"/>
        <end position="872"/>
    </location>
</feature>
<evidence type="ECO:0000313" key="9">
    <source>
        <dbReference type="EMBL" id="HJC39444.1"/>
    </source>
</evidence>
<keyword evidence="5" id="KW-0812">Transmembrane</keyword>
<dbReference type="InterPro" id="IPR041033">
    <property type="entry name" value="SpaA_PFL_dom_1"/>
</dbReference>
<reference evidence="9" key="1">
    <citation type="journal article" date="2021" name="PeerJ">
        <title>Extensive microbial diversity within the chicken gut microbiome revealed by metagenomics and culture.</title>
        <authorList>
            <person name="Gilroy R."/>
            <person name="Ravi A."/>
            <person name="Getino M."/>
            <person name="Pursley I."/>
            <person name="Horton D.L."/>
            <person name="Alikhan N.F."/>
            <person name="Baker D."/>
            <person name="Gharbi K."/>
            <person name="Hall N."/>
            <person name="Watson M."/>
            <person name="Adriaenssens E.M."/>
            <person name="Foster-Nyarko E."/>
            <person name="Jarju S."/>
            <person name="Secka A."/>
            <person name="Antonio M."/>
            <person name="Oren A."/>
            <person name="Chaudhuri R.R."/>
            <person name="La Ragione R."/>
            <person name="Hildebrand F."/>
            <person name="Pallen M.J."/>
        </authorList>
    </citation>
    <scope>NUCLEOTIDE SEQUENCE</scope>
    <source>
        <strain evidence="9">ChiGjej1B1-1692</strain>
    </source>
</reference>
<evidence type="ECO:0000256" key="2">
    <source>
        <dbReference type="ARBA" id="ARBA00022525"/>
    </source>
</evidence>
<keyword evidence="2" id="KW-0964">Secreted</keyword>
<dbReference type="EMBL" id="DWWK01000164">
    <property type="protein sequence ID" value="HJC39444.1"/>
    <property type="molecule type" value="Genomic_DNA"/>
</dbReference>
<gene>
    <name evidence="9" type="ORF">H9757_10365</name>
</gene>
<accession>A0A9D2NYN1</accession>
<feature type="domain" description="Thioester" evidence="8">
    <location>
        <begin position="83"/>
        <end position="212"/>
    </location>
</feature>
<organism evidence="9 10">
    <name type="scientific">Candidatus Mediterraneibacter faecigallinarum</name>
    <dbReference type="NCBI Taxonomy" id="2838669"/>
    <lineage>
        <taxon>Bacteria</taxon>
        <taxon>Bacillati</taxon>
        <taxon>Bacillota</taxon>
        <taxon>Clostridia</taxon>
        <taxon>Lachnospirales</taxon>
        <taxon>Lachnospiraceae</taxon>
        <taxon>Mediterraneibacter</taxon>
    </lineage>
</organism>
<dbReference type="Proteomes" id="UP000823894">
    <property type="component" value="Unassembled WGS sequence"/>
</dbReference>
<dbReference type="Pfam" id="PF20610">
    <property type="entry name" value="TED_2"/>
    <property type="match status" value="1"/>
</dbReference>
<comment type="similarity">
    <text evidence="1">Belongs to the serine-aspartate repeat-containing protein (SDr) family.</text>
</comment>
<protein>
    <recommendedName>
        <fullName evidence="11">Cna protein B-type domain protein</fullName>
    </recommendedName>
</protein>